<dbReference type="SUPFAM" id="SSF53474">
    <property type="entry name" value="alpha/beta-Hydrolases"/>
    <property type="match status" value="1"/>
</dbReference>
<dbReference type="Gene3D" id="3.40.50.1820">
    <property type="entry name" value="alpha/beta hydrolase"/>
    <property type="match status" value="1"/>
</dbReference>
<organism evidence="2 3">
    <name type="scientific">Elysia crispata</name>
    <name type="common">lettuce slug</name>
    <dbReference type="NCBI Taxonomy" id="231223"/>
    <lineage>
        <taxon>Eukaryota</taxon>
        <taxon>Metazoa</taxon>
        <taxon>Spiralia</taxon>
        <taxon>Lophotrochozoa</taxon>
        <taxon>Mollusca</taxon>
        <taxon>Gastropoda</taxon>
        <taxon>Heterobranchia</taxon>
        <taxon>Euthyneura</taxon>
        <taxon>Panpulmonata</taxon>
        <taxon>Sacoglossa</taxon>
        <taxon>Placobranchoidea</taxon>
        <taxon>Plakobranchidae</taxon>
        <taxon>Elysia</taxon>
    </lineage>
</organism>
<feature type="compositionally biased region" description="Low complexity" evidence="1">
    <location>
        <begin position="429"/>
        <end position="443"/>
    </location>
</feature>
<dbReference type="PANTHER" id="PTHR13617:SF14">
    <property type="entry name" value="PROTEIN ABHD18"/>
    <property type="match status" value="1"/>
</dbReference>
<proteinExistence type="predicted"/>
<dbReference type="Proteomes" id="UP001283361">
    <property type="component" value="Unassembled WGS sequence"/>
</dbReference>
<dbReference type="InterPro" id="IPR019149">
    <property type="entry name" value="ABHD18"/>
</dbReference>
<evidence type="ECO:0000256" key="1">
    <source>
        <dbReference type="SAM" id="MobiDB-lite"/>
    </source>
</evidence>
<dbReference type="Pfam" id="PF09752">
    <property type="entry name" value="ABHD18"/>
    <property type="match status" value="2"/>
</dbReference>
<dbReference type="PANTHER" id="PTHR13617">
    <property type="entry name" value="PROTEIN ABHD18"/>
    <property type="match status" value="1"/>
</dbReference>
<name>A0AAE1DBW8_9GAST</name>
<accession>A0AAE1DBW8</accession>
<dbReference type="EMBL" id="JAWDGP010004361">
    <property type="protein sequence ID" value="KAK3765014.1"/>
    <property type="molecule type" value="Genomic_DNA"/>
</dbReference>
<evidence type="ECO:0000313" key="3">
    <source>
        <dbReference type="Proteomes" id="UP001283361"/>
    </source>
</evidence>
<feature type="region of interest" description="Disordered" evidence="1">
    <location>
        <begin position="373"/>
        <end position="459"/>
    </location>
</feature>
<dbReference type="AlphaFoldDB" id="A0AAE1DBW8"/>
<dbReference type="InterPro" id="IPR029058">
    <property type="entry name" value="AB_hydrolase_fold"/>
</dbReference>
<evidence type="ECO:0000313" key="2">
    <source>
        <dbReference type="EMBL" id="KAK3765014.1"/>
    </source>
</evidence>
<keyword evidence="3" id="KW-1185">Reference proteome</keyword>
<sequence>MSVSRVDQLYRKLLLTKFFTKGWGKPDNLKRLFAFRKVLSNREQCQHLVSTDYPIHIDKEYKDGGFRILEGHFTSPFVHHLPGIMPPEVEKASFQMILPVKWRDPHLKPVCIHLAGTGDHFFWRRRLLTARPLLKESGIASIILENPYYGTRKPKEQLRSSLHNVSDLFVMGGALVLESMALLHWCEREGWGPLGLSGISMGGHMVSGVATLWPKPISVVPILSWTTASIIFTEMASLAATNWTKPIPLVPCLSWSTASCVFTKGVMSGAIPWETLQEQFFENSIYQDEIKHLIVSPEDLHKNAYSMGQQFVKDYSASVEELPPSLAKENNKCKYEPSISAFEHHALRIRNELSSLATSVSPSESLQDYVNTTSHTTSLSHKNLEKKSHTTHAVASKGLGMPVKLTTPLSDDSMVSPNSESKESKKQPASSMSADLISSSSDSGQNQPLQKNRRRRQTLDSLMPITLSYAKTKGQQQLSKKDPGRQPPFTLQHAMAKSNLMAPGDNRFHGLREEAFNFMRGVMDECTHLGNFSVPVDPELIIIVSAKQDAYVPREGVLPLDQLWPGCEVRYIDQGHVGAVLLHQKIFRKAITDAFERQIKKRNCREQSISYVWSEVSSISTVYQELALPMSSLYTSQEICMHLYRTISALNLTLPGNYRLFS</sequence>
<comment type="caution">
    <text evidence="2">The sequence shown here is derived from an EMBL/GenBank/DDBJ whole genome shotgun (WGS) entry which is preliminary data.</text>
</comment>
<reference evidence="2" key="1">
    <citation type="journal article" date="2023" name="G3 (Bethesda)">
        <title>A reference genome for the long-term kleptoplast-retaining sea slug Elysia crispata morphotype clarki.</title>
        <authorList>
            <person name="Eastman K.E."/>
            <person name="Pendleton A.L."/>
            <person name="Shaikh M.A."/>
            <person name="Suttiyut T."/>
            <person name="Ogas R."/>
            <person name="Tomko P."/>
            <person name="Gavelis G."/>
            <person name="Widhalm J.R."/>
            <person name="Wisecaver J.H."/>
        </authorList>
    </citation>
    <scope>NUCLEOTIDE SEQUENCE</scope>
    <source>
        <strain evidence="2">ECLA1</strain>
    </source>
</reference>
<feature type="compositionally biased region" description="Polar residues" evidence="1">
    <location>
        <begin position="407"/>
        <end position="419"/>
    </location>
</feature>
<protein>
    <recommendedName>
        <fullName evidence="4">Protein ABHD18</fullName>
    </recommendedName>
</protein>
<gene>
    <name evidence="2" type="ORF">RRG08_032139</name>
</gene>
<evidence type="ECO:0008006" key="4">
    <source>
        <dbReference type="Google" id="ProtNLM"/>
    </source>
</evidence>